<name>A0A7I7S4C6_9MYCO</name>
<gene>
    <name evidence="1" type="ORF">MARA_52200</name>
</gene>
<dbReference type="AlphaFoldDB" id="A0A7I7S4C6"/>
<protein>
    <submittedName>
        <fullName evidence="1">Uncharacterized protein</fullName>
    </submittedName>
</protein>
<sequence>MSRGLYDRCTCGHTHPEHSLFGTCRACLDCGEVFDEDDDHAYRQCECRAFDPVPEDDPVVYVIRDS</sequence>
<reference evidence="1 2" key="1">
    <citation type="journal article" date="2019" name="Emerg. Microbes Infect.">
        <title>Comprehensive subspecies identification of 175 nontuberculous mycobacteria species based on 7547 genomic profiles.</title>
        <authorList>
            <person name="Matsumoto Y."/>
            <person name="Kinjo T."/>
            <person name="Motooka D."/>
            <person name="Nabeya D."/>
            <person name="Jung N."/>
            <person name="Uechi K."/>
            <person name="Horii T."/>
            <person name="Iida T."/>
            <person name="Fujita J."/>
            <person name="Nakamura S."/>
        </authorList>
    </citation>
    <scope>NUCLEOTIDE SEQUENCE [LARGE SCALE GENOMIC DNA]</scope>
    <source>
        <strain evidence="1 2">JCM 18538</strain>
    </source>
</reference>
<dbReference type="RefSeq" id="WP_163922893.1">
    <property type="nucleotide sequence ID" value="NZ_AP022593.1"/>
</dbReference>
<proteinExistence type="predicted"/>
<geneLocation type="plasmid" evidence="2">
    <name>pjcm18538 dna</name>
</geneLocation>
<accession>A0A7I7S4C6</accession>
<organism evidence="1 2">
    <name type="scientific">Mycolicibacterium arabiense</name>
    <dbReference type="NCBI Taxonomy" id="1286181"/>
    <lineage>
        <taxon>Bacteria</taxon>
        <taxon>Bacillati</taxon>
        <taxon>Actinomycetota</taxon>
        <taxon>Actinomycetes</taxon>
        <taxon>Mycobacteriales</taxon>
        <taxon>Mycobacteriaceae</taxon>
        <taxon>Mycolicibacterium</taxon>
    </lineage>
</organism>
<keyword evidence="2" id="KW-1185">Reference proteome</keyword>
<dbReference type="KEGG" id="marz:MARA_52200"/>
<evidence type="ECO:0000313" key="2">
    <source>
        <dbReference type="Proteomes" id="UP000467428"/>
    </source>
</evidence>
<evidence type="ECO:0000313" key="1">
    <source>
        <dbReference type="EMBL" id="BBY51752.1"/>
    </source>
</evidence>
<dbReference type="Proteomes" id="UP000467428">
    <property type="component" value="Chromosome"/>
</dbReference>
<dbReference type="EMBL" id="AP022593">
    <property type="protein sequence ID" value="BBY51752.1"/>
    <property type="molecule type" value="Genomic_DNA"/>
</dbReference>